<name>A0A0N4YRS7_NIPBR</name>
<sequence>LYFLGTAATTAPTSTTLSLGLGGTAPSTGLSTTPGFGTATTGASAEKETVREGIVPKPIREVAIQLREKLKENRKLTEEFNSNSTDMTVKIKDQIKDVEHKLCEVYSKTADCDMTCAQLSRRVAKDIHLGDIAQRVQESVNKNVHVSSHTQIIEYMVDIIREYDECVNRYQDVVEDISRKLDDALNGKASMTVADLKEMLSRFDIAFSRVATKLFEASRKVQDAKSALSAEGALYLPRDHISRRTTAPQSFNHLRGNDFVPSQSSIAELGKQLKPAAASGAPAATGTGLFGSTTGGSLFGSTSTAAKPFSFATTSTGGTSMFPSLTTSTAGSLFSSLTSTASTTPKPTLSFGSTITNNSSGLLFSSKK</sequence>
<dbReference type="OMA" id="DCFTERR"/>
<dbReference type="AlphaFoldDB" id="A0A0N4YRS7"/>
<reference evidence="2" key="1">
    <citation type="submission" date="2017-02" db="UniProtKB">
        <authorList>
            <consortium name="WormBaseParasite"/>
        </authorList>
    </citation>
    <scope>IDENTIFICATION</scope>
</reference>
<dbReference type="PANTHER" id="PTHR13410">
    <property type="entry name" value="PROTEIN PBDC1"/>
    <property type="match status" value="1"/>
</dbReference>
<protein>
    <submittedName>
        <fullName evidence="2">Nucleoporin p58/p45</fullName>
    </submittedName>
</protein>
<dbReference type="WBParaSite" id="NBR_0001994901-mRNA-1">
    <property type="protein sequence ID" value="NBR_0001994901-mRNA-1"/>
    <property type="gene ID" value="NBR_0001994901"/>
</dbReference>
<evidence type="ECO:0000256" key="1">
    <source>
        <dbReference type="SAM" id="MobiDB-lite"/>
    </source>
</evidence>
<dbReference type="Gene3D" id="6.10.140.1350">
    <property type="match status" value="1"/>
</dbReference>
<feature type="region of interest" description="Disordered" evidence="1">
    <location>
        <begin position="28"/>
        <end position="50"/>
    </location>
</feature>
<organism evidence="2">
    <name type="scientific">Nippostrongylus brasiliensis</name>
    <name type="common">Rat hookworm</name>
    <dbReference type="NCBI Taxonomy" id="27835"/>
    <lineage>
        <taxon>Eukaryota</taxon>
        <taxon>Metazoa</taxon>
        <taxon>Ecdysozoa</taxon>
        <taxon>Nematoda</taxon>
        <taxon>Chromadorea</taxon>
        <taxon>Rhabditida</taxon>
        <taxon>Rhabditina</taxon>
        <taxon>Rhabditomorpha</taxon>
        <taxon>Strongyloidea</taxon>
        <taxon>Heligmosomidae</taxon>
        <taxon>Nippostrongylus</taxon>
    </lineage>
</organism>
<accession>A0A0N4YRS7</accession>
<dbReference type="PANTHER" id="PTHR13410:SF9">
    <property type="entry name" value="PROTEIN PBDC1"/>
    <property type="match status" value="1"/>
</dbReference>
<evidence type="ECO:0000313" key="2">
    <source>
        <dbReference type="WBParaSite" id="NBR_0001994901-mRNA-1"/>
    </source>
</evidence>
<dbReference type="GO" id="GO:0005737">
    <property type="term" value="C:cytoplasm"/>
    <property type="evidence" value="ECO:0007669"/>
    <property type="project" value="TreeGrafter"/>
</dbReference>
<feature type="compositionally biased region" description="Low complexity" evidence="1">
    <location>
        <begin position="28"/>
        <end position="44"/>
    </location>
</feature>
<proteinExistence type="predicted"/>
<dbReference type="InterPro" id="IPR008476">
    <property type="entry name" value="PBDC1_metazoa/fungi"/>
</dbReference>